<accession>X0XH76</accession>
<evidence type="ECO:0000313" key="1">
    <source>
        <dbReference type="EMBL" id="GAG35978.1"/>
    </source>
</evidence>
<dbReference type="SUPFAM" id="SSF53067">
    <property type="entry name" value="Actin-like ATPase domain"/>
    <property type="match status" value="1"/>
</dbReference>
<dbReference type="AlphaFoldDB" id="X0XH76"/>
<organism evidence="1">
    <name type="scientific">marine sediment metagenome</name>
    <dbReference type="NCBI Taxonomy" id="412755"/>
    <lineage>
        <taxon>unclassified sequences</taxon>
        <taxon>metagenomes</taxon>
        <taxon>ecological metagenomes</taxon>
    </lineage>
</organism>
<gene>
    <name evidence="1" type="ORF">S01H1_74320</name>
</gene>
<comment type="caution">
    <text evidence="1">The sequence shown here is derived from an EMBL/GenBank/DDBJ whole genome shotgun (WGS) entry which is preliminary data.</text>
</comment>
<reference evidence="1" key="1">
    <citation type="journal article" date="2014" name="Front. Microbiol.">
        <title>High frequency of phylogenetically diverse reductive dehalogenase-homologous genes in deep subseafloor sedimentary metagenomes.</title>
        <authorList>
            <person name="Kawai M."/>
            <person name="Futagami T."/>
            <person name="Toyoda A."/>
            <person name="Takaki Y."/>
            <person name="Nishi S."/>
            <person name="Hori S."/>
            <person name="Arai W."/>
            <person name="Tsubouchi T."/>
            <person name="Morono Y."/>
            <person name="Uchiyama I."/>
            <person name="Ito T."/>
            <person name="Fujiyama A."/>
            <person name="Inagaki F."/>
            <person name="Takami H."/>
        </authorList>
    </citation>
    <scope>NUCLEOTIDE SEQUENCE</scope>
    <source>
        <strain evidence="1">Expedition CK06-06</strain>
    </source>
</reference>
<name>X0XH76_9ZZZZ</name>
<dbReference type="InterPro" id="IPR043129">
    <property type="entry name" value="ATPase_NBD"/>
</dbReference>
<proteinExistence type="predicted"/>
<dbReference type="InterPro" id="IPR000600">
    <property type="entry name" value="ROK"/>
</dbReference>
<dbReference type="Gene3D" id="3.30.420.40">
    <property type="match status" value="1"/>
</dbReference>
<dbReference type="Pfam" id="PF00480">
    <property type="entry name" value="ROK"/>
    <property type="match status" value="1"/>
</dbReference>
<protein>
    <recommendedName>
        <fullName evidence="2">ROK family protein</fullName>
    </recommendedName>
</protein>
<sequence>MEGDMAKKLLGVDLGGTNLRAAVVDEEGKILGSARVETRAAEGPEAVVARMASCAREAVKDAGLDLGGIAACG</sequence>
<dbReference type="EMBL" id="BARS01049721">
    <property type="protein sequence ID" value="GAG35978.1"/>
    <property type="molecule type" value="Genomic_DNA"/>
</dbReference>
<dbReference type="CDD" id="cd23763">
    <property type="entry name" value="ASKHA_ATPase_ROK"/>
    <property type="match status" value="1"/>
</dbReference>
<feature type="non-terminal residue" evidence="1">
    <location>
        <position position="73"/>
    </location>
</feature>
<evidence type="ECO:0008006" key="2">
    <source>
        <dbReference type="Google" id="ProtNLM"/>
    </source>
</evidence>